<reference evidence="4" key="1">
    <citation type="journal article" date="2014" name="Genome Announc.">
        <title>Genome sequence and annotation of Acremonium chrysogenum, producer of the beta-lactam antibiotic cephalosporin C.</title>
        <authorList>
            <person name="Terfehr D."/>
            <person name="Dahlmann T.A."/>
            <person name="Specht T."/>
            <person name="Zadra I."/>
            <person name="Kuernsteiner H."/>
            <person name="Kueck U."/>
        </authorList>
    </citation>
    <scope>NUCLEOTIDE SEQUENCE [LARGE SCALE GENOMIC DNA]</scope>
    <source>
        <strain evidence="4">ATCC 11550 / CBS 779.69 / DSM 880 / IAM 14645 / JCM 23072 / IMI 49137</strain>
    </source>
</reference>
<organism evidence="3 4">
    <name type="scientific">Hapsidospora chrysogenum (strain ATCC 11550 / CBS 779.69 / DSM 880 / IAM 14645 / JCM 23072 / IMI 49137)</name>
    <name type="common">Acremonium chrysogenum</name>
    <dbReference type="NCBI Taxonomy" id="857340"/>
    <lineage>
        <taxon>Eukaryota</taxon>
        <taxon>Fungi</taxon>
        <taxon>Dikarya</taxon>
        <taxon>Ascomycota</taxon>
        <taxon>Pezizomycotina</taxon>
        <taxon>Sordariomycetes</taxon>
        <taxon>Hypocreomycetidae</taxon>
        <taxon>Hypocreales</taxon>
        <taxon>Bionectriaceae</taxon>
        <taxon>Hapsidospora</taxon>
    </lineage>
</organism>
<accession>A0A086T1J8</accession>
<protein>
    <recommendedName>
        <fullName evidence="2">DUF7587 domain-containing protein</fullName>
    </recommendedName>
</protein>
<keyword evidence="4" id="KW-1185">Reference proteome</keyword>
<dbReference type="AlphaFoldDB" id="A0A086T1J8"/>
<evidence type="ECO:0000259" key="2">
    <source>
        <dbReference type="Pfam" id="PF24494"/>
    </source>
</evidence>
<gene>
    <name evidence="3" type="ORF">ACRE_060110</name>
</gene>
<dbReference type="InterPro" id="IPR056009">
    <property type="entry name" value="DUF7587"/>
</dbReference>
<feature type="compositionally biased region" description="Basic and acidic residues" evidence="1">
    <location>
        <begin position="215"/>
        <end position="243"/>
    </location>
</feature>
<evidence type="ECO:0000313" key="4">
    <source>
        <dbReference type="Proteomes" id="UP000029964"/>
    </source>
</evidence>
<evidence type="ECO:0000256" key="1">
    <source>
        <dbReference type="SAM" id="MobiDB-lite"/>
    </source>
</evidence>
<evidence type="ECO:0000313" key="3">
    <source>
        <dbReference type="EMBL" id="KFH43230.1"/>
    </source>
</evidence>
<feature type="compositionally biased region" description="Acidic residues" evidence="1">
    <location>
        <begin position="190"/>
        <end position="199"/>
    </location>
</feature>
<feature type="region of interest" description="Disordered" evidence="1">
    <location>
        <begin position="175"/>
        <end position="243"/>
    </location>
</feature>
<dbReference type="Pfam" id="PF24494">
    <property type="entry name" value="DUF7587"/>
    <property type="match status" value="1"/>
</dbReference>
<comment type="caution">
    <text evidence="3">The sequence shown here is derived from an EMBL/GenBank/DDBJ whole genome shotgun (WGS) entry which is preliminary data.</text>
</comment>
<dbReference type="OrthoDB" id="3483554at2759"/>
<feature type="domain" description="DUF7587" evidence="2">
    <location>
        <begin position="5"/>
        <end position="117"/>
    </location>
</feature>
<proteinExistence type="predicted"/>
<dbReference type="Proteomes" id="UP000029964">
    <property type="component" value="Unassembled WGS sequence"/>
</dbReference>
<dbReference type="HOGENOM" id="CLU_079676_0_0_1"/>
<name>A0A086T1J8_HAPC1</name>
<dbReference type="EMBL" id="JPKY01000074">
    <property type="protein sequence ID" value="KFH43230.1"/>
    <property type="molecule type" value="Genomic_DNA"/>
</dbReference>
<sequence>MQLSSEEQRRSTLERHLNHKVWTPTPYISFSSSPTAIEDLAKLRTTRHRSGPPRLIAINPRVRLRKRLPILRVADEMKYYRLRDPYGKDGAYYKDHYVCLWEIAPDEVIGDWDWDQLKTKGSWYEDVVLPAFHQNEEVASALSAMPLGCHVSVQQPENHSEIPEVAQLFAGLSIQQPTGANPRPNLSTEDTIESSESDSQEEHNSDSDASSTGEYKLDAQDHSEEGCKARDSIKPSDDKTGGQ</sequence>